<dbReference type="RefSeq" id="WP_077026003.1">
    <property type="nucleotide sequence ID" value="NZ_CP017641.1"/>
</dbReference>
<proteinExistence type="predicted"/>
<dbReference type="STRING" id="1891926.Fuma_04371"/>
<gene>
    <name evidence="1" type="ORF">Fuma_04371</name>
</gene>
<dbReference type="Proteomes" id="UP000187735">
    <property type="component" value="Chromosome"/>
</dbReference>
<reference evidence="1 2" key="1">
    <citation type="journal article" date="2016" name="Front. Microbiol.">
        <title>Fuerstia marisgermanicae gen. nov., sp. nov., an Unusual Member of the Phylum Planctomycetes from the German Wadden Sea.</title>
        <authorList>
            <person name="Kohn T."/>
            <person name="Heuer A."/>
            <person name="Jogler M."/>
            <person name="Vollmers J."/>
            <person name="Boedeker C."/>
            <person name="Bunk B."/>
            <person name="Rast P."/>
            <person name="Borchert D."/>
            <person name="Glockner I."/>
            <person name="Freese H.M."/>
            <person name="Klenk H.P."/>
            <person name="Overmann J."/>
            <person name="Kaster A.K."/>
            <person name="Rohde M."/>
            <person name="Wiegand S."/>
            <person name="Jogler C."/>
        </authorList>
    </citation>
    <scope>NUCLEOTIDE SEQUENCE [LARGE SCALE GENOMIC DNA]</scope>
    <source>
        <strain evidence="1 2">NH11</strain>
    </source>
</reference>
<dbReference type="OrthoDB" id="267170at2"/>
<organism evidence="1 2">
    <name type="scientific">Fuerstiella marisgermanici</name>
    <dbReference type="NCBI Taxonomy" id="1891926"/>
    <lineage>
        <taxon>Bacteria</taxon>
        <taxon>Pseudomonadati</taxon>
        <taxon>Planctomycetota</taxon>
        <taxon>Planctomycetia</taxon>
        <taxon>Planctomycetales</taxon>
        <taxon>Planctomycetaceae</taxon>
        <taxon>Fuerstiella</taxon>
    </lineage>
</organism>
<sequence>MASSDFEVAPPTIIVVHPKERRSKCSVEPLRGRDDFHFVKFPDPVDLPLDGYIRLGLGGPELSSEDAAAGLLVLDGTWKLAARMEPFYKHVPVRTLPATATAYPRVSKVSQDPTGGLATVEAVYAALQIMQRPIDGILEDYYWKDQFLKVNGWE</sequence>
<dbReference type="EMBL" id="CP017641">
    <property type="protein sequence ID" value="APZ94732.1"/>
    <property type="molecule type" value="Genomic_DNA"/>
</dbReference>
<evidence type="ECO:0000313" key="1">
    <source>
        <dbReference type="EMBL" id="APZ94732.1"/>
    </source>
</evidence>
<evidence type="ECO:0000313" key="2">
    <source>
        <dbReference type="Proteomes" id="UP000187735"/>
    </source>
</evidence>
<name>A0A1P8WKY6_9PLAN</name>
<protein>
    <submittedName>
        <fullName evidence="1">Uncharacterized protein</fullName>
    </submittedName>
</protein>
<keyword evidence="2" id="KW-1185">Reference proteome</keyword>
<accession>A0A1P8WKY6</accession>
<dbReference type="AlphaFoldDB" id="A0A1P8WKY6"/>
<dbReference type="KEGG" id="fmr:Fuma_04371"/>